<evidence type="ECO:0000313" key="2">
    <source>
        <dbReference type="EMBL" id="KKN93961.1"/>
    </source>
</evidence>
<organism evidence="2">
    <name type="scientific">marine sediment metagenome</name>
    <dbReference type="NCBI Taxonomy" id="412755"/>
    <lineage>
        <taxon>unclassified sequences</taxon>
        <taxon>metagenomes</taxon>
        <taxon>ecological metagenomes</taxon>
    </lineage>
</organism>
<accession>A0A0F9X538</accession>
<protein>
    <submittedName>
        <fullName evidence="2">Uncharacterized protein</fullName>
    </submittedName>
</protein>
<proteinExistence type="predicted"/>
<feature type="region of interest" description="Disordered" evidence="1">
    <location>
        <begin position="131"/>
        <end position="170"/>
    </location>
</feature>
<comment type="caution">
    <text evidence="2">The sequence shown here is derived from an EMBL/GenBank/DDBJ whole genome shotgun (WGS) entry which is preliminary data.</text>
</comment>
<feature type="compositionally biased region" description="Basic and acidic residues" evidence="1">
    <location>
        <begin position="64"/>
        <end position="79"/>
    </location>
</feature>
<reference evidence="2" key="1">
    <citation type="journal article" date="2015" name="Nature">
        <title>Complex archaea that bridge the gap between prokaryotes and eukaryotes.</title>
        <authorList>
            <person name="Spang A."/>
            <person name="Saw J.H."/>
            <person name="Jorgensen S.L."/>
            <person name="Zaremba-Niedzwiedzka K."/>
            <person name="Martijn J."/>
            <person name="Lind A.E."/>
            <person name="van Eijk R."/>
            <person name="Schleper C."/>
            <person name="Guy L."/>
            <person name="Ettema T.J."/>
        </authorList>
    </citation>
    <scope>NUCLEOTIDE SEQUENCE</scope>
</reference>
<name>A0A0F9X538_9ZZZZ</name>
<gene>
    <name evidence="2" type="ORF">LCGC14_0192250</name>
</gene>
<dbReference type="AlphaFoldDB" id="A0A0F9X538"/>
<feature type="region of interest" description="Disordered" evidence="1">
    <location>
        <begin position="64"/>
        <end position="88"/>
    </location>
</feature>
<dbReference type="EMBL" id="LAZR01000082">
    <property type="protein sequence ID" value="KKN93961.1"/>
    <property type="molecule type" value="Genomic_DNA"/>
</dbReference>
<sequence length="170" mass="18732">MTALSEDKKGARVKTPLHLLQTLTRTLNEHLCEACQHAEEDARKALEKLSRQHAKLDGKLAEAKEKLASRQGPESDGKSIAKAQSKVSDLETALKELEQARDSSENYIKQLQSDIRQTLRLAKGFERIDGQVTQALEKRSNPAAATDNKPRSGPRRKRARSAAPNPSATA</sequence>
<evidence type="ECO:0000256" key="1">
    <source>
        <dbReference type="SAM" id="MobiDB-lite"/>
    </source>
</evidence>